<proteinExistence type="inferred from homology"/>
<keyword evidence="4" id="KW-0808">Transferase</keyword>
<dbReference type="InterPro" id="IPR002575">
    <property type="entry name" value="Aminoglycoside_PTrfase"/>
</dbReference>
<name>A0A7R8UEY4_HERIL</name>
<feature type="compositionally biased region" description="Basic and acidic residues" evidence="10">
    <location>
        <begin position="12"/>
        <end position="24"/>
    </location>
</feature>
<evidence type="ECO:0000313" key="12">
    <source>
        <dbReference type="EMBL" id="CAD7079448.1"/>
    </source>
</evidence>
<organism evidence="12 13">
    <name type="scientific">Hermetia illucens</name>
    <name type="common">Black soldier fly</name>
    <dbReference type="NCBI Taxonomy" id="343691"/>
    <lineage>
        <taxon>Eukaryota</taxon>
        <taxon>Metazoa</taxon>
        <taxon>Ecdysozoa</taxon>
        <taxon>Arthropoda</taxon>
        <taxon>Hexapoda</taxon>
        <taxon>Insecta</taxon>
        <taxon>Pterygota</taxon>
        <taxon>Neoptera</taxon>
        <taxon>Endopterygota</taxon>
        <taxon>Diptera</taxon>
        <taxon>Brachycera</taxon>
        <taxon>Stratiomyomorpha</taxon>
        <taxon>Stratiomyidae</taxon>
        <taxon>Hermetiinae</taxon>
        <taxon>Hermetia</taxon>
    </lineage>
</organism>
<evidence type="ECO:0000256" key="9">
    <source>
        <dbReference type="ARBA" id="ARBA00040505"/>
    </source>
</evidence>
<dbReference type="FunFam" id="3.90.1200.10:FF:000007">
    <property type="entry name" value="hydroxylysine kinase isoform X1"/>
    <property type="match status" value="1"/>
</dbReference>
<dbReference type="EMBL" id="LR899009">
    <property type="protein sequence ID" value="CAD7079448.1"/>
    <property type="molecule type" value="Genomic_DNA"/>
</dbReference>
<evidence type="ECO:0000256" key="1">
    <source>
        <dbReference type="ARBA" id="ARBA00004496"/>
    </source>
</evidence>
<dbReference type="AlphaFoldDB" id="A0A7R8UEY4"/>
<comment type="catalytic activity">
    <reaction evidence="6">
        <text>(5R)-5-hydroxy-L-lysine + GTP = (5R)-5-phosphooxy-L-lysine + GDP + H(+)</text>
        <dbReference type="Rhea" id="RHEA:19049"/>
        <dbReference type="ChEBI" id="CHEBI:15378"/>
        <dbReference type="ChEBI" id="CHEBI:37565"/>
        <dbReference type="ChEBI" id="CHEBI:57882"/>
        <dbReference type="ChEBI" id="CHEBI:58189"/>
        <dbReference type="ChEBI" id="CHEBI:58357"/>
        <dbReference type="EC" id="2.7.1.81"/>
    </reaction>
</comment>
<feature type="domain" description="Aminoglycoside phosphotransferase" evidence="11">
    <location>
        <begin position="104"/>
        <end position="307"/>
    </location>
</feature>
<dbReference type="InterPro" id="IPR011009">
    <property type="entry name" value="Kinase-like_dom_sf"/>
</dbReference>
<evidence type="ECO:0000313" key="13">
    <source>
        <dbReference type="Proteomes" id="UP000594454"/>
    </source>
</evidence>
<evidence type="ECO:0000256" key="7">
    <source>
        <dbReference type="ARBA" id="ARBA00037368"/>
    </source>
</evidence>
<dbReference type="FunFam" id="3.30.200.20:FF:000549">
    <property type="entry name" value="hydroxylysine kinase"/>
    <property type="match status" value="1"/>
</dbReference>
<dbReference type="InterPro" id="IPR050249">
    <property type="entry name" value="Pseudomonas-type_ThrB"/>
</dbReference>
<dbReference type="GO" id="GO:0005737">
    <property type="term" value="C:cytoplasm"/>
    <property type="evidence" value="ECO:0007669"/>
    <property type="project" value="UniProtKB-SubCell"/>
</dbReference>
<keyword evidence="13" id="KW-1185">Reference proteome</keyword>
<evidence type="ECO:0000256" key="2">
    <source>
        <dbReference type="ARBA" id="ARBA00006219"/>
    </source>
</evidence>
<evidence type="ECO:0000256" key="6">
    <source>
        <dbReference type="ARBA" id="ARBA00036820"/>
    </source>
</evidence>
<gene>
    <name evidence="12" type="ORF">HERILL_LOCUS2665</name>
</gene>
<dbReference type="PANTHER" id="PTHR21064:SF1">
    <property type="entry name" value="HYDROXYLYSINE KINASE"/>
    <property type="match status" value="1"/>
</dbReference>
<comment type="similarity">
    <text evidence="2">Belongs to the aminoglycoside phosphotransferase family.</text>
</comment>
<dbReference type="SUPFAM" id="SSF56112">
    <property type="entry name" value="Protein kinase-like (PK-like)"/>
    <property type="match status" value="1"/>
</dbReference>
<protein>
    <recommendedName>
        <fullName evidence="9">Hydroxylysine kinase</fullName>
        <ecNumber evidence="8">2.7.1.81</ecNumber>
    </recommendedName>
</protein>
<keyword evidence="3" id="KW-0963">Cytoplasm</keyword>
<evidence type="ECO:0000256" key="8">
    <source>
        <dbReference type="ARBA" id="ARBA00038873"/>
    </source>
</evidence>
<evidence type="ECO:0000256" key="5">
    <source>
        <dbReference type="ARBA" id="ARBA00022777"/>
    </source>
</evidence>
<reference evidence="12 13" key="1">
    <citation type="submission" date="2020-11" db="EMBL/GenBank/DDBJ databases">
        <authorList>
            <person name="Wallbank WR R."/>
            <person name="Pardo Diaz C."/>
            <person name="Kozak K."/>
            <person name="Martin S."/>
            <person name="Jiggins C."/>
            <person name="Moest M."/>
            <person name="Warren A I."/>
            <person name="Generalovic N T."/>
            <person name="Byers J.R.P. K."/>
            <person name="Montejo-Kovacevich G."/>
            <person name="Yen C E."/>
        </authorList>
    </citation>
    <scope>NUCLEOTIDE SEQUENCE [LARGE SCALE GENOMIC DNA]</scope>
</reference>
<evidence type="ECO:0000259" key="11">
    <source>
        <dbReference type="Pfam" id="PF01636"/>
    </source>
</evidence>
<keyword evidence="5" id="KW-0418">Kinase</keyword>
<comment type="function">
    <text evidence="7">Catalyzes the GTP-dependent phosphorylation of 5-hydroxy-L-lysine.</text>
</comment>
<accession>A0A7R8UEY4</accession>
<dbReference type="Pfam" id="PF01636">
    <property type="entry name" value="APH"/>
    <property type="match status" value="1"/>
</dbReference>
<feature type="region of interest" description="Disordered" evidence="10">
    <location>
        <begin position="1"/>
        <end position="46"/>
    </location>
</feature>
<dbReference type="InParanoid" id="A0A7R8UEY4"/>
<evidence type="ECO:0000256" key="3">
    <source>
        <dbReference type="ARBA" id="ARBA00022490"/>
    </source>
</evidence>
<dbReference type="OrthoDB" id="9973935at2759"/>
<dbReference type="PANTHER" id="PTHR21064">
    <property type="entry name" value="AMINOGLYCOSIDE PHOSPHOTRANSFERASE DOMAIN-CONTAINING PROTEIN-RELATED"/>
    <property type="match status" value="1"/>
</dbReference>
<sequence>MSEVKPNNSEPQSKEVPVEKKEEPASEPQPEKQPLPSLDASGQVLKPGAKIRPEVTTLEVEKLAQRLYGITVFTIKELVSYDDRNFLITEDTNIKNPLITDNCPDGYVLKVLNTHDSKKQDFIDAQSQLMVHMRSQGILCPKPVINVYGKLYSIEIINNEKHIVRLLEFIPGQMFHEIPHTKNLFYQAGEYIAKFDNALKGFKHDAYDNHKTLWMLESVPRLKEFVYVIKDPARAEMVEQVIEAFETHVLSQTDKFEKGIIHGDFNEQNIIVNKPKGRNEYIISGILDFGDTSYSPLVFELAIAMTYMILQGKDLSVGGLVLAGYNSVRLVPEKEQAILMYCVAARLCQSLVLGAYTHSLDPENDYLLITQKVGWEILEKIWADFNRANEIWKETADDYLKQSIK</sequence>
<evidence type="ECO:0000256" key="4">
    <source>
        <dbReference type="ARBA" id="ARBA00022679"/>
    </source>
</evidence>
<evidence type="ECO:0000256" key="10">
    <source>
        <dbReference type="SAM" id="MobiDB-lite"/>
    </source>
</evidence>
<dbReference type="Proteomes" id="UP000594454">
    <property type="component" value="Chromosome 1"/>
</dbReference>
<dbReference type="GO" id="GO:0047992">
    <property type="term" value="F:hydroxylysine kinase activity"/>
    <property type="evidence" value="ECO:0007669"/>
    <property type="project" value="UniProtKB-EC"/>
</dbReference>
<comment type="subcellular location">
    <subcellularLocation>
        <location evidence="1">Cytoplasm</location>
    </subcellularLocation>
</comment>
<dbReference type="Gene3D" id="3.90.1200.10">
    <property type="match status" value="1"/>
</dbReference>
<dbReference type="FunCoup" id="A0A7R8UEY4">
    <property type="interactions" value="168"/>
</dbReference>
<dbReference type="EC" id="2.7.1.81" evidence="8"/>